<dbReference type="PROSITE" id="PS00687">
    <property type="entry name" value="ALDEHYDE_DEHYDR_GLU"/>
    <property type="match status" value="1"/>
</dbReference>
<evidence type="ECO:0000259" key="4">
    <source>
        <dbReference type="Pfam" id="PF00171"/>
    </source>
</evidence>
<dbReference type="InterPro" id="IPR029510">
    <property type="entry name" value="Ald_DH_CS_GLU"/>
</dbReference>
<dbReference type="Pfam" id="PF00171">
    <property type="entry name" value="Aldedh"/>
    <property type="match status" value="1"/>
</dbReference>
<keyword evidence="6" id="KW-1185">Reference proteome</keyword>
<dbReference type="InterPro" id="IPR016161">
    <property type="entry name" value="Ald_DH/histidinol_DH"/>
</dbReference>
<dbReference type="SUPFAM" id="SSF53720">
    <property type="entry name" value="ALDH-like"/>
    <property type="match status" value="1"/>
</dbReference>
<dbReference type="Gene3D" id="3.40.309.10">
    <property type="entry name" value="Aldehyde Dehydrogenase, Chain A, domain 2"/>
    <property type="match status" value="1"/>
</dbReference>
<accession>A0ABY7YZX7</accession>
<dbReference type="PANTHER" id="PTHR11699">
    <property type="entry name" value="ALDEHYDE DEHYDROGENASE-RELATED"/>
    <property type="match status" value="1"/>
</dbReference>
<reference evidence="5 6" key="1">
    <citation type="submission" date="2023-02" db="EMBL/GenBank/DDBJ databases">
        <title>Devosia chondri sp. nov., isolated from the phycosphere of marine algae.</title>
        <authorList>
            <person name="Kim J.M."/>
            <person name="Lee J.K."/>
            <person name="Choi B.J."/>
            <person name="Bayburt H."/>
            <person name="Jeon C.O."/>
        </authorList>
    </citation>
    <scope>NUCLEOTIDE SEQUENCE [LARGE SCALE GENOMIC DNA]</scope>
    <source>
        <strain evidence="5 6">G2-5</strain>
    </source>
</reference>
<name>A0ABY7YZX7_9HYPH</name>
<evidence type="ECO:0000256" key="3">
    <source>
        <dbReference type="RuleBase" id="RU003345"/>
    </source>
</evidence>
<keyword evidence="1 3" id="KW-0560">Oxidoreductase</keyword>
<dbReference type="InterPro" id="IPR016163">
    <property type="entry name" value="Ald_DH_C"/>
</dbReference>
<proteinExistence type="inferred from homology"/>
<dbReference type="InterPro" id="IPR016162">
    <property type="entry name" value="Ald_DH_N"/>
</dbReference>
<dbReference type="Proteomes" id="UP001222118">
    <property type="component" value="Chromosome"/>
</dbReference>
<organism evidence="5 6">
    <name type="scientific">Devosia rhodophyticola</name>
    <dbReference type="NCBI Taxonomy" id="3026423"/>
    <lineage>
        <taxon>Bacteria</taxon>
        <taxon>Pseudomonadati</taxon>
        <taxon>Pseudomonadota</taxon>
        <taxon>Alphaproteobacteria</taxon>
        <taxon>Hyphomicrobiales</taxon>
        <taxon>Devosiaceae</taxon>
        <taxon>Devosia</taxon>
    </lineage>
</organism>
<feature type="active site" evidence="2">
    <location>
        <position position="250"/>
    </location>
</feature>
<dbReference type="NCBIfam" id="NF010000">
    <property type="entry name" value="PRK13473.1"/>
    <property type="match status" value="1"/>
</dbReference>
<dbReference type="EC" id="1.2.1.19" evidence="5"/>
<dbReference type="GO" id="GO:0019145">
    <property type="term" value="F:aminobutyraldehyde dehydrogenase (NAD+) activity"/>
    <property type="evidence" value="ECO:0007669"/>
    <property type="project" value="UniProtKB-EC"/>
</dbReference>
<dbReference type="Gene3D" id="3.40.605.10">
    <property type="entry name" value="Aldehyde Dehydrogenase, Chain A, domain 1"/>
    <property type="match status" value="1"/>
</dbReference>
<evidence type="ECO:0000256" key="1">
    <source>
        <dbReference type="ARBA" id="ARBA00023002"/>
    </source>
</evidence>
<evidence type="ECO:0000313" key="5">
    <source>
        <dbReference type="EMBL" id="WDR06899.1"/>
    </source>
</evidence>
<evidence type="ECO:0000313" key="6">
    <source>
        <dbReference type="Proteomes" id="UP001222118"/>
    </source>
</evidence>
<dbReference type="EMBL" id="CP118247">
    <property type="protein sequence ID" value="WDR06899.1"/>
    <property type="molecule type" value="Genomic_DNA"/>
</dbReference>
<comment type="similarity">
    <text evidence="3">Belongs to the aldehyde dehydrogenase family.</text>
</comment>
<gene>
    <name evidence="5" type="ORF">PSQ90_05465</name>
</gene>
<dbReference type="InterPro" id="IPR015590">
    <property type="entry name" value="Aldehyde_DH_dom"/>
</dbReference>
<sequence length="475" mass="50429">MNEFGTQLFIDGKFVDGQGGIEKAYEPARGSVLAEVASASADQIELAVNAAQRAYQSWSRTTPRERSAALLAIASAIEANADTLAAVESRNAGKPLRFVKAGELANVADVFRFYATAVRNMPATASGNYRAGLTSMMRRDGIGVVAQIAPWNYPLLMAAWKIAPAIAAGNAIVIKPSEYTPLSLLALARIFAEILPPGVINVVCGSGLDVGQPLISHDLVRMISLTGDVRTGRAVLAAAAGPMIKRTHLELGGKAPVIVCADADLDKLVATLREASFYNAGQDCTAACRIFADKAIAQKLTDKLETMVKSLVYGAPERDDVEFGPLISARQLERVTGFVDRARSAGGDVMQGTATDGDGYFFAPTLVAAPFEAEIVQKEVFGPVVSITPFDTPETALSWANSSEYGLGSSVWSADSQRAIQLANSLEYGVTWVNTHGNMATEMPHGGMKNSGYGSDLSMQSLLDYTQVRHVMLAS</sequence>
<evidence type="ECO:0000256" key="2">
    <source>
        <dbReference type="PROSITE-ProRule" id="PRU10007"/>
    </source>
</evidence>
<feature type="domain" description="Aldehyde dehydrogenase" evidence="4">
    <location>
        <begin position="17"/>
        <end position="471"/>
    </location>
</feature>
<dbReference type="RefSeq" id="WP_282212412.1">
    <property type="nucleotide sequence ID" value="NZ_CP118247.1"/>
</dbReference>
<protein>
    <submittedName>
        <fullName evidence="5">Aminobutyraldehyde dehydrogenase</fullName>
        <ecNumber evidence="5">1.2.1.19</ecNumber>
    </submittedName>
</protein>